<evidence type="ECO:0000256" key="5">
    <source>
        <dbReference type="ARBA" id="ARBA00022737"/>
    </source>
</evidence>
<dbReference type="Gene3D" id="3.40.50.300">
    <property type="entry name" value="P-loop containing nucleotide triphosphate hydrolases"/>
    <property type="match status" value="2"/>
</dbReference>
<dbReference type="PANTHER" id="PTHR43394:SF16">
    <property type="entry name" value="ABC TRANSPORTER B FAMILY MEMBER 4-LIKE ISOFORM X1"/>
    <property type="match status" value="1"/>
</dbReference>
<evidence type="ECO:0000256" key="6">
    <source>
        <dbReference type="ARBA" id="ARBA00022741"/>
    </source>
</evidence>
<keyword evidence="7" id="KW-0067">ATP-binding</keyword>
<feature type="transmembrane region" description="Helical" evidence="12">
    <location>
        <begin position="1133"/>
        <end position="1154"/>
    </location>
</feature>
<keyword evidence="10" id="KW-0325">Glycoprotein</keyword>
<feature type="transmembrane region" description="Helical" evidence="12">
    <location>
        <begin position="1002"/>
        <end position="1029"/>
    </location>
</feature>
<feature type="domain" description="ABC transporter" evidence="13">
    <location>
        <begin position="537"/>
        <end position="773"/>
    </location>
</feature>
<feature type="transmembrane region" description="Helical" evidence="12">
    <location>
        <begin position="338"/>
        <end position="358"/>
    </location>
</feature>
<comment type="similarity">
    <text evidence="2">Belongs to the ABC transporter superfamily. ABCB family. Multidrug resistance exporter (TC 3.A.1.201) subfamily.</text>
</comment>
<feature type="compositionally biased region" description="Low complexity" evidence="11">
    <location>
        <begin position="805"/>
        <end position="817"/>
    </location>
</feature>
<evidence type="ECO:0000256" key="10">
    <source>
        <dbReference type="ARBA" id="ARBA00023180"/>
    </source>
</evidence>
<dbReference type="InterPro" id="IPR003439">
    <property type="entry name" value="ABC_transporter-like_ATP-bd"/>
</dbReference>
<dbReference type="PANTHER" id="PTHR43394">
    <property type="entry name" value="ATP-DEPENDENT PERMEASE MDL1, MITOCHONDRIAL"/>
    <property type="match status" value="1"/>
</dbReference>
<dbReference type="SMART" id="SM00382">
    <property type="entry name" value="AAA"/>
    <property type="match status" value="2"/>
</dbReference>
<dbReference type="InterPro" id="IPR039421">
    <property type="entry name" value="Type_1_exporter"/>
</dbReference>
<dbReference type="Proteomes" id="UP001396334">
    <property type="component" value="Unassembled WGS sequence"/>
</dbReference>
<feature type="compositionally biased region" description="Basic and acidic residues" evidence="11">
    <location>
        <begin position="181"/>
        <end position="192"/>
    </location>
</feature>
<evidence type="ECO:0000256" key="8">
    <source>
        <dbReference type="ARBA" id="ARBA00022989"/>
    </source>
</evidence>
<evidence type="ECO:0000256" key="4">
    <source>
        <dbReference type="ARBA" id="ARBA00022692"/>
    </source>
</evidence>
<dbReference type="InterPro" id="IPR036640">
    <property type="entry name" value="ABC1_TM_sf"/>
</dbReference>
<feature type="domain" description="ABC transmembrane type-1" evidence="14">
    <location>
        <begin position="215"/>
        <end position="502"/>
    </location>
</feature>
<accession>A0ABR2QAT3</accession>
<dbReference type="Pfam" id="PF00005">
    <property type="entry name" value="ABC_tran"/>
    <property type="match status" value="2"/>
</dbReference>
<feature type="transmembrane region" description="Helical" evidence="12">
    <location>
        <begin position="1094"/>
        <end position="1113"/>
    </location>
</feature>
<feature type="domain" description="ABC transporter" evidence="13">
    <location>
        <begin position="1194"/>
        <end position="1431"/>
    </location>
</feature>
<protein>
    <submittedName>
        <fullName evidence="15">Uncharacterized protein</fullName>
    </submittedName>
</protein>
<keyword evidence="5" id="KW-0677">Repeat</keyword>
<comment type="subcellular location">
    <subcellularLocation>
        <location evidence="1">Membrane</location>
        <topology evidence="1">Multi-pass membrane protein</topology>
    </subcellularLocation>
</comment>
<dbReference type="InterPro" id="IPR017871">
    <property type="entry name" value="ABC_transporter-like_CS"/>
</dbReference>
<evidence type="ECO:0000256" key="9">
    <source>
        <dbReference type="ARBA" id="ARBA00023136"/>
    </source>
</evidence>
<dbReference type="EMBL" id="JBBPBN010000042">
    <property type="protein sequence ID" value="KAK8997733.1"/>
    <property type="molecule type" value="Genomic_DNA"/>
</dbReference>
<dbReference type="Pfam" id="PF00664">
    <property type="entry name" value="ABC_membrane"/>
    <property type="match status" value="2"/>
</dbReference>
<dbReference type="PROSITE" id="PS50929">
    <property type="entry name" value="ABC_TM1F"/>
    <property type="match status" value="2"/>
</dbReference>
<reference evidence="15 16" key="1">
    <citation type="journal article" date="2024" name="G3 (Bethesda)">
        <title>Genome assembly of Hibiscus sabdariffa L. provides insights into metabolisms of medicinal natural products.</title>
        <authorList>
            <person name="Kim T."/>
        </authorList>
    </citation>
    <scope>NUCLEOTIDE SEQUENCE [LARGE SCALE GENOMIC DNA]</scope>
    <source>
        <strain evidence="15">TK-2024</strain>
        <tissue evidence="15">Old leaves</tissue>
    </source>
</reference>
<keyword evidence="8 12" id="KW-1133">Transmembrane helix</keyword>
<dbReference type="CDD" id="cd18578">
    <property type="entry name" value="ABC_6TM_Pgp_ABCB1_D2_like"/>
    <property type="match status" value="1"/>
</dbReference>
<dbReference type="SUPFAM" id="SSF90123">
    <property type="entry name" value="ABC transporter transmembrane region"/>
    <property type="match status" value="2"/>
</dbReference>
<keyword evidence="6" id="KW-0547">Nucleotide-binding</keyword>
<evidence type="ECO:0000313" key="15">
    <source>
        <dbReference type="EMBL" id="KAK8997733.1"/>
    </source>
</evidence>
<dbReference type="PROSITE" id="PS00211">
    <property type="entry name" value="ABC_TRANSPORTER_1"/>
    <property type="match status" value="2"/>
</dbReference>
<feature type="region of interest" description="Disordered" evidence="11">
    <location>
        <begin position="138"/>
        <end position="192"/>
    </location>
</feature>
<comment type="caution">
    <text evidence="15">The sequence shown here is derived from an EMBL/GenBank/DDBJ whole genome shotgun (WGS) entry which is preliminary data.</text>
</comment>
<dbReference type="PROSITE" id="PS50893">
    <property type="entry name" value="ABC_TRANSPORTER_2"/>
    <property type="match status" value="2"/>
</dbReference>
<evidence type="ECO:0000256" key="3">
    <source>
        <dbReference type="ARBA" id="ARBA00022448"/>
    </source>
</evidence>
<keyword evidence="16" id="KW-1185">Reference proteome</keyword>
<evidence type="ECO:0000259" key="14">
    <source>
        <dbReference type="PROSITE" id="PS50929"/>
    </source>
</evidence>
<dbReference type="SUPFAM" id="SSF52540">
    <property type="entry name" value="P-loop containing nucleoside triphosphate hydrolases"/>
    <property type="match status" value="2"/>
</dbReference>
<dbReference type="InterPro" id="IPR003593">
    <property type="entry name" value="AAA+_ATPase"/>
</dbReference>
<feature type="region of interest" description="Disordered" evidence="11">
    <location>
        <begin position="1"/>
        <end position="34"/>
    </location>
</feature>
<evidence type="ECO:0000256" key="11">
    <source>
        <dbReference type="SAM" id="MobiDB-lite"/>
    </source>
</evidence>
<feature type="region of interest" description="Disordered" evidence="11">
    <location>
        <begin position="785"/>
        <end position="817"/>
    </location>
</feature>
<evidence type="ECO:0000259" key="13">
    <source>
        <dbReference type="PROSITE" id="PS50893"/>
    </source>
</evidence>
<feature type="domain" description="ABC transmembrane type-1" evidence="14">
    <location>
        <begin position="873"/>
        <end position="1159"/>
    </location>
</feature>
<dbReference type="Gene3D" id="1.20.1560.10">
    <property type="entry name" value="ABC transporter type 1, transmembrane domain"/>
    <property type="match status" value="2"/>
</dbReference>
<feature type="compositionally biased region" description="Polar residues" evidence="11">
    <location>
        <begin position="138"/>
        <end position="153"/>
    </location>
</feature>
<evidence type="ECO:0000256" key="2">
    <source>
        <dbReference type="ARBA" id="ARBA00007577"/>
    </source>
</evidence>
<gene>
    <name evidence="15" type="ORF">V6N11_012273</name>
</gene>
<keyword evidence="9 12" id="KW-0472">Membrane</keyword>
<feature type="transmembrane region" description="Helical" evidence="12">
    <location>
        <begin position="913"/>
        <end position="936"/>
    </location>
</feature>
<organism evidence="15 16">
    <name type="scientific">Hibiscus sabdariffa</name>
    <name type="common">roselle</name>
    <dbReference type="NCBI Taxonomy" id="183260"/>
    <lineage>
        <taxon>Eukaryota</taxon>
        <taxon>Viridiplantae</taxon>
        <taxon>Streptophyta</taxon>
        <taxon>Embryophyta</taxon>
        <taxon>Tracheophyta</taxon>
        <taxon>Spermatophyta</taxon>
        <taxon>Magnoliopsida</taxon>
        <taxon>eudicotyledons</taxon>
        <taxon>Gunneridae</taxon>
        <taxon>Pentapetalae</taxon>
        <taxon>rosids</taxon>
        <taxon>malvids</taxon>
        <taxon>Malvales</taxon>
        <taxon>Malvaceae</taxon>
        <taxon>Malvoideae</taxon>
        <taxon>Hibiscus</taxon>
    </lineage>
</organism>
<evidence type="ECO:0000256" key="7">
    <source>
        <dbReference type="ARBA" id="ARBA00022840"/>
    </source>
</evidence>
<dbReference type="CDD" id="cd03249">
    <property type="entry name" value="ABC_MTABC3_MDL1_MDL2"/>
    <property type="match status" value="2"/>
</dbReference>
<dbReference type="InterPro" id="IPR027417">
    <property type="entry name" value="P-loop_NTPase"/>
</dbReference>
<keyword evidence="3" id="KW-0813">Transport</keyword>
<evidence type="ECO:0000313" key="16">
    <source>
        <dbReference type="Proteomes" id="UP001396334"/>
    </source>
</evidence>
<feature type="transmembrane region" description="Helical" evidence="12">
    <location>
        <begin position="871"/>
        <end position="901"/>
    </location>
</feature>
<evidence type="ECO:0000256" key="1">
    <source>
        <dbReference type="ARBA" id="ARBA00004141"/>
    </source>
</evidence>
<feature type="transmembrane region" description="Helical" evidence="12">
    <location>
        <begin position="439"/>
        <end position="461"/>
    </location>
</feature>
<keyword evidence="4 12" id="KW-0812">Transmembrane</keyword>
<feature type="transmembrane region" description="Helical" evidence="12">
    <location>
        <begin position="262"/>
        <end position="282"/>
    </location>
</feature>
<sequence length="1439" mass="155734">MAYTGDVNVEVGETQRETRATKAKRASSRDRMSTLEDKVERLEDGARDAVEKLDVVDGRLDELETKGDELKDDVNIAINKAMEDVDNKGDAFQVALAALREELQGKIEKLELITVVEFDQVIQTVSCRRNTVNSIGSEAVENQTASTMSSENGLNEPAEGHEASTSRSQEVPEKISGVNGENKDSESKKGDEKTNTVPFYKLFAFADSTDTLLMIVGTVGAVGNGVCMPLMTILFGDLIDAFGQNQNDNRVVHVVSKVALRFFYLAVGALVAAFLQVACWMVTGERQAARIRGLYLKTILRQEVAFFDVETNTGEVVGRMSGDTVLIQDAMGEKVGKFIQLVSTFVGGFVIAFVKGWLLTLVMLSSIPPIVISGGVMAITLSKMASLGQNAYAKAATVVEQTIGSIRTVASFTGEKQAISSYNKFLVTAYKSGVHEGTAAGLGLGVLFLIIFCSYSLAIWFGARMVLDRGYTGGDVISVIFAVLTGSMSLGQASPCVTAFAAGQAAAFKMFETIKRKPMIDPYDMRGKVLEDIRGDVELKDVYFSYPARPDEQIFNGFSLSIQNGTTAALVGQSGSGKSTVISLIERFYDPQAGEVLIDNINLKEFQLRWIRGKIGLVNQEPVLFTSSIRDNIAYGKEGATTEEIRAAAELANASKFIDKLPQGLDTMVGEHGTQLSGGQKQRVAIARAILKDPRILLLDEATSALDAESERVVQEALDRIMGNRTTIIVAHRLSTVRNAHMIAVIHRGKMVEKGTHSELLEDPEGAYSQLIRLQEVNKELEHATDVAEGTSESIKHSNIRRSLTRSMSRGSSMGNSNRHSFNASFGLPTAINVTESAIEDIENPADEPSKHAPKVSIRRLACLNKPEIPVILLGTIAAVANGAIFPIFGILIANVIETFYKPPHEMRRDSRFWALVFIALGVTSVVVGPAQNYFFSIAGCKLVQRIRSMCFEKVVHMEVGWFDEPENSSGAIGARLSADAATIRALVGDTLAQLVQNSSSAIAGLIIAFAASWQLAFIILVLLPLVGVNGYVQIKFMKGFSADAKMMYEEASQVANDAVGSIRTVASFCAEEKVMQLYKKKCEGPTKTGIKQGLISGIGFGISFFFMFSVYATSFYAGAQLVEHGYTTFRDVFLVFFALTMAAIGISQSSSFAPDSGKAKIAAASIFAIIDRVSKIDPSDDSGTTLENVKGNIELHHVSFKYPSRPDIQILRDLSVSIRAGKTVALVGESGSGKSTVISLLQRFYDPESGSITLDGVEIQKLQLKWLRQQMGLVSQEPVLFNDTIRANIAYGKGGNATESEILAASELANAHKFISALQQGYDTVVGERGVQLSGGQKQRVAIARAIVKSPKILLLDEATSALDAESEKVVQDALDKVMVNRTTVVVAHRLSTIKNADVIAVVKNGVIVEKGKHDTLINIKDGFYASLVSLHRNTSTA</sequence>
<name>A0ABR2QAT3_9ROSI</name>
<dbReference type="InterPro" id="IPR011527">
    <property type="entry name" value="ABC1_TM_dom"/>
</dbReference>
<dbReference type="CDD" id="cd18577">
    <property type="entry name" value="ABC_6TM_Pgp_ABCB1_D1_like"/>
    <property type="match status" value="1"/>
</dbReference>
<evidence type="ECO:0000256" key="12">
    <source>
        <dbReference type="SAM" id="Phobius"/>
    </source>
</evidence>
<proteinExistence type="inferred from homology"/>